<protein>
    <submittedName>
        <fullName evidence="1">Uncharacterized protein</fullName>
    </submittedName>
</protein>
<organism evidence="1 2">
    <name type="scientific">Citricoccus muralis</name>
    <dbReference type="NCBI Taxonomy" id="169134"/>
    <lineage>
        <taxon>Bacteria</taxon>
        <taxon>Bacillati</taxon>
        <taxon>Actinomycetota</taxon>
        <taxon>Actinomycetes</taxon>
        <taxon>Micrococcales</taxon>
        <taxon>Micrococcaceae</taxon>
        <taxon>Citricoccus</taxon>
    </lineage>
</organism>
<accession>A0ABY8HA55</accession>
<dbReference type="RefSeq" id="WP_278159102.1">
    <property type="nucleotide sequence ID" value="NZ_CP121252.1"/>
</dbReference>
<proteinExistence type="predicted"/>
<dbReference type="EMBL" id="CP121252">
    <property type="protein sequence ID" value="WFP17523.1"/>
    <property type="molecule type" value="Genomic_DNA"/>
</dbReference>
<evidence type="ECO:0000313" key="2">
    <source>
        <dbReference type="Proteomes" id="UP001219037"/>
    </source>
</evidence>
<name>A0ABY8HA55_9MICC</name>
<gene>
    <name evidence="1" type="ORF">P8192_05295</name>
</gene>
<reference evidence="1 2" key="1">
    <citation type="submission" date="2023-04" db="EMBL/GenBank/DDBJ databases">
        <title>Funneling lignin-derived compounds into biodiesel using alkali-halophilic Citricoccus sp. P2.</title>
        <authorList>
            <person name="Luo C.-B."/>
        </authorList>
    </citation>
    <scope>NUCLEOTIDE SEQUENCE [LARGE SCALE GENOMIC DNA]</scope>
    <source>
        <strain evidence="1 2">P2</strain>
    </source>
</reference>
<sequence>MKEYKNLRDPIPIQDSQEFMGRWMQEWDEDPNVWQNPTETTPYARTIAEYWDEKFRQTQTRTVVDQYLELPELQGATPRFRELLESIVMSRFSQVARDRVSPIELDEFEALPLSQQVHQLEKLENLAAIVFEWMLQQNQTPIPGRVSLPMVSTKVKKKYGQAPNQ</sequence>
<keyword evidence="2" id="KW-1185">Reference proteome</keyword>
<dbReference type="Proteomes" id="UP001219037">
    <property type="component" value="Chromosome"/>
</dbReference>
<evidence type="ECO:0000313" key="1">
    <source>
        <dbReference type="EMBL" id="WFP17523.1"/>
    </source>
</evidence>